<dbReference type="RefSeq" id="WP_081543415.1">
    <property type="nucleotide sequence ID" value="NZ_CP050992.1"/>
</dbReference>
<organism evidence="5 6">
    <name type="scientific">Chromobacterium violaceum</name>
    <dbReference type="NCBI Taxonomy" id="536"/>
    <lineage>
        <taxon>Bacteria</taxon>
        <taxon>Pseudomonadati</taxon>
        <taxon>Pseudomonadota</taxon>
        <taxon>Betaproteobacteria</taxon>
        <taxon>Neisseriales</taxon>
        <taxon>Chromobacteriaceae</taxon>
        <taxon>Chromobacterium</taxon>
    </lineage>
</organism>
<dbReference type="PANTHER" id="PTHR33619">
    <property type="entry name" value="POLYSACCHARIDE EXPORT PROTEIN GFCE-RELATED"/>
    <property type="match status" value="1"/>
</dbReference>
<name>A0A3S4J357_CHRVL</name>
<dbReference type="InterPro" id="IPR019554">
    <property type="entry name" value="Soluble_ligand-bd"/>
</dbReference>
<keyword evidence="1 2" id="KW-0732">Signal</keyword>
<dbReference type="InterPro" id="IPR003715">
    <property type="entry name" value="Poly_export_N"/>
</dbReference>
<proteinExistence type="predicted"/>
<dbReference type="Pfam" id="PF02563">
    <property type="entry name" value="Poly_export"/>
    <property type="match status" value="1"/>
</dbReference>
<feature type="signal peptide" evidence="2">
    <location>
        <begin position="1"/>
        <end position="23"/>
    </location>
</feature>
<dbReference type="Pfam" id="PF10531">
    <property type="entry name" value="SLBB"/>
    <property type="match status" value="1"/>
</dbReference>
<dbReference type="Gene3D" id="3.10.560.10">
    <property type="entry name" value="Outer membrane lipoprotein wza domain like"/>
    <property type="match status" value="1"/>
</dbReference>
<dbReference type="Proteomes" id="UP000275777">
    <property type="component" value="Chromosome"/>
</dbReference>
<evidence type="ECO:0000313" key="5">
    <source>
        <dbReference type="EMBL" id="VEB44157.1"/>
    </source>
</evidence>
<feature type="domain" description="Soluble ligand binding" evidence="4">
    <location>
        <begin position="128"/>
        <end position="175"/>
    </location>
</feature>
<evidence type="ECO:0000256" key="2">
    <source>
        <dbReference type="SAM" id="SignalP"/>
    </source>
</evidence>
<evidence type="ECO:0000313" key="6">
    <source>
        <dbReference type="Proteomes" id="UP000275777"/>
    </source>
</evidence>
<accession>A0A3S4J357</accession>
<dbReference type="PROSITE" id="PS51257">
    <property type="entry name" value="PROKAR_LIPOPROTEIN"/>
    <property type="match status" value="1"/>
</dbReference>
<feature type="chain" id="PRO_5018630684" evidence="2">
    <location>
        <begin position="24"/>
        <end position="259"/>
    </location>
</feature>
<feature type="domain" description="Polysaccharide export protein N-terminal" evidence="3">
    <location>
        <begin position="45"/>
        <end position="121"/>
    </location>
</feature>
<dbReference type="EMBL" id="LR134182">
    <property type="protein sequence ID" value="VEB44157.1"/>
    <property type="molecule type" value="Genomic_DNA"/>
</dbReference>
<evidence type="ECO:0000256" key="1">
    <source>
        <dbReference type="ARBA" id="ARBA00022729"/>
    </source>
</evidence>
<evidence type="ECO:0000259" key="3">
    <source>
        <dbReference type="Pfam" id="PF02563"/>
    </source>
</evidence>
<gene>
    <name evidence="5" type="ORF">NCTC9695_04632</name>
</gene>
<protein>
    <submittedName>
        <fullName evidence="5">Polysaccharide export protein Wza</fullName>
    </submittedName>
</protein>
<dbReference type="PANTHER" id="PTHR33619:SF3">
    <property type="entry name" value="POLYSACCHARIDE EXPORT PROTEIN GFCE-RELATED"/>
    <property type="match status" value="1"/>
</dbReference>
<dbReference type="InterPro" id="IPR049712">
    <property type="entry name" value="Poly_export"/>
</dbReference>
<sequence>MRILIVVLLSLVLAACATPSTIALPDDAALAAHRIELSDISALPPPVTRVMSGDTLRIVRDAQTPAEKDEATLFFVRPDGAFAYPHAGLTRGAGRTPEDIGADISARLASLYRQPQVTVNIAAAPGNRVFVGGAVRNPSAYELAAAATLEQAVIGAGGVLPSADSEHVALLRLDGSGLYRVYFADIARMLDPSSPRRGVELQRGDVVFVPKSKIGRMTEGVDMYVNQLLPFSRGLGLGLNYDLRGGSGNSTINNNNFLH</sequence>
<dbReference type="AlphaFoldDB" id="A0A3S4J357"/>
<dbReference type="GO" id="GO:0015159">
    <property type="term" value="F:polysaccharide transmembrane transporter activity"/>
    <property type="evidence" value="ECO:0007669"/>
    <property type="project" value="InterPro"/>
</dbReference>
<evidence type="ECO:0000259" key="4">
    <source>
        <dbReference type="Pfam" id="PF10531"/>
    </source>
</evidence>
<reference evidence="5 6" key="1">
    <citation type="submission" date="2018-12" db="EMBL/GenBank/DDBJ databases">
        <authorList>
            <consortium name="Pathogen Informatics"/>
        </authorList>
    </citation>
    <scope>NUCLEOTIDE SEQUENCE [LARGE SCALE GENOMIC DNA]</scope>
    <source>
        <strain evidence="5 6">NCTC9695</strain>
    </source>
</reference>